<gene>
    <name evidence="2" type="primary">msbA_43</name>
    <name evidence="2" type="ORF">SDC9_210327</name>
</gene>
<dbReference type="Gene3D" id="3.40.50.300">
    <property type="entry name" value="P-loop containing nucleotide triphosphate hydrolases"/>
    <property type="match status" value="1"/>
</dbReference>
<evidence type="ECO:0000313" key="2">
    <source>
        <dbReference type="EMBL" id="MPN62578.1"/>
    </source>
</evidence>
<feature type="domain" description="ABC transporter" evidence="1">
    <location>
        <begin position="18"/>
        <end position="70"/>
    </location>
</feature>
<reference evidence="2" key="1">
    <citation type="submission" date="2019-08" db="EMBL/GenBank/DDBJ databases">
        <authorList>
            <person name="Kucharzyk K."/>
            <person name="Murdoch R.W."/>
            <person name="Higgins S."/>
            <person name="Loffler F."/>
        </authorList>
    </citation>
    <scope>NUCLEOTIDE SEQUENCE</scope>
</reference>
<dbReference type="PANTHER" id="PTHR24221:SF632">
    <property type="entry name" value="ATP-DEPENDENT LIPID A-CORE FLIPPASE"/>
    <property type="match status" value="1"/>
</dbReference>
<name>A0A645JFU7_9ZZZZ</name>
<keyword evidence="2" id="KW-0547">Nucleotide-binding</keyword>
<comment type="caution">
    <text evidence="2">The sequence shown here is derived from an EMBL/GenBank/DDBJ whole genome shotgun (WGS) entry which is preliminary data.</text>
</comment>
<organism evidence="2">
    <name type="scientific">bioreactor metagenome</name>
    <dbReference type="NCBI Taxonomy" id="1076179"/>
    <lineage>
        <taxon>unclassified sequences</taxon>
        <taxon>metagenomes</taxon>
        <taxon>ecological metagenomes</taxon>
    </lineage>
</organism>
<dbReference type="GO" id="GO:0034040">
    <property type="term" value="F:ATPase-coupled lipid transmembrane transporter activity"/>
    <property type="evidence" value="ECO:0007669"/>
    <property type="project" value="TreeGrafter"/>
</dbReference>
<dbReference type="EMBL" id="VSSQ01140771">
    <property type="protein sequence ID" value="MPN62578.1"/>
    <property type="molecule type" value="Genomic_DNA"/>
</dbReference>
<dbReference type="InterPro" id="IPR027417">
    <property type="entry name" value="P-loop_NTPase"/>
</dbReference>
<dbReference type="SUPFAM" id="SSF52540">
    <property type="entry name" value="P-loop containing nucleoside triphosphate hydrolases"/>
    <property type="match status" value="1"/>
</dbReference>
<dbReference type="InterPro" id="IPR039421">
    <property type="entry name" value="Type_1_exporter"/>
</dbReference>
<accession>A0A645JFU7</accession>
<evidence type="ECO:0000259" key="1">
    <source>
        <dbReference type="Pfam" id="PF00005"/>
    </source>
</evidence>
<dbReference type="InterPro" id="IPR003439">
    <property type="entry name" value="ABC_transporter-like_ATP-bd"/>
</dbReference>
<sequence length="116" mass="12898">MPPEQIDRQRVETCLEIAQLNDVIERFPEGLNTIVGENGIKLSGGQRQRLGIARALYHNPKILILDEATSALDNETERAFVEAIATLHGKLTILLVAHRLSTTEGCNQIIRLDQTV</sequence>
<dbReference type="EC" id="3.6.3.-" evidence="2"/>
<dbReference type="GO" id="GO:0016887">
    <property type="term" value="F:ATP hydrolysis activity"/>
    <property type="evidence" value="ECO:0007669"/>
    <property type="project" value="InterPro"/>
</dbReference>
<keyword evidence="2" id="KW-0067">ATP-binding</keyword>
<proteinExistence type="predicted"/>
<dbReference type="GO" id="GO:0005524">
    <property type="term" value="F:ATP binding"/>
    <property type="evidence" value="ECO:0007669"/>
    <property type="project" value="UniProtKB-KW"/>
</dbReference>
<keyword evidence="2" id="KW-0378">Hydrolase</keyword>
<dbReference type="PANTHER" id="PTHR24221">
    <property type="entry name" value="ATP-BINDING CASSETTE SUB-FAMILY B"/>
    <property type="match status" value="1"/>
</dbReference>
<protein>
    <submittedName>
        <fullName evidence="2">Lipid A export ATP-binding/permease protein MsbA</fullName>
        <ecNumber evidence="2">3.6.3.-</ecNumber>
    </submittedName>
</protein>
<dbReference type="Pfam" id="PF00005">
    <property type="entry name" value="ABC_tran"/>
    <property type="match status" value="1"/>
</dbReference>
<dbReference type="AlphaFoldDB" id="A0A645JFU7"/>